<dbReference type="RefSeq" id="WP_066967387.1">
    <property type="nucleotide sequence ID" value="NZ_JACKVQ010000004.1"/>
</dbReference>
<reference evidence="3 4" key="1">
    <citation type="journal article" date="2015" name="Emerg. Microbes Infect.">
        <title>Characterization of 17 strains belonging to the Mycobacterium simiae complex and description of Mycobacterium paraense sp. nov.</title>
        <authorList>
            <person name="Fusco da Costa A.R."/>
            <person name="Fedrizzi T."/>
            <person name="Lopes M.L."/>
            <person name="Pecorari M."/>
            <person name="Oliveira da Costa W.L."/>
            <person name="Giacobazzi E."/>
            <person name="da Costa Bahia J.R."/>
            <person name="De Sanctis V."/>
            <person name="Batista Lima K.V."/>
            <person name="Bertorelli R."/>
            <person name="Grottola A."/>
            <person name="Fabio A."/>
            <person name="Mariottini A."/>
            <person name="Ferretti P."/>
            <person name="Di Leva F."/>
            <person name="Fregni Serpini G."/>
            <person name="Tagliazucchi S."/>
            <person name="Rumpianesi F."/>
            <person name="Jousson O."/>
            <person name="Segata N."/>
            <person name="Tortoli E."/>
        </authorList>
    </citation>
    <scope>NUCLEOTIDE SEQUENCE [LARGE SCALE GENOMIC DNA]</scope>
    <source>
        <strain evidence="1 4">FI-07156</strain>
        <strain evidence="2 3">IEC33</strain>
    </source>
</reference>
<keyword evidence="4" id="KW-1185">Reference proteome</keyword>
<evidence type="ECO:0000313" key="2">
    <source>
        <dbReference type="EMBL" id="ORW48786.1"/>
    </source>
</evidence>
<dbReference type="InterPro" id="IPR018714">
    <property type="entry name" value="DUF2237"/>
</dbReference>
<evidence type="ECO:0000313" key="3">
    <source>
        <dbReference type="Proteomes" id="UP000193285"/>
    </source>
</evidence>
<dbReference type="EMBL" id="LQPN01000039">
    <property type="protein sequence ID" value="ORW48786.1"/>
    <property type="molecule type" value="Genomic_DNA"/>
</dbReference>
<comment type="caution">
    <text evidence="2">The sequence shown here is derived from an EMBL/GenBank/DDBJ whole genome shotgun (WGS) entry which is preliminary data.</text>
</comment>
<organism evidence="2 3">
    <name type="scientific">Mycobacterium paraense</name>
    <dbReference type="NCBI Taxonomy" id="767916"/>
    <lineage>
        <taxon>Bacteria</taxon>
        <taxon>Bacillati</taxon>
        <taxon>Actinomycetota</taxon>
        <taxon>Actinomycetes</taxon>
        <taxon>Mycobacteriales</taxon>
        <taxon>Mycobacteriaceae</taxon>
        <taxon>Mycobacterium</taxon>
        <taxon>Mycobacterium simiae complex</taxon>
    </lineage>
</organism>
<sequence length="128" mass="13981">MPDRNVLGGPLEPCGTEPLTGYYRDGCCSTGSEDLGRHTICAVMTAEFLEHQRSIGNDLLTPVPELRFPGLLPGDRWCVTALNWLRAHHDGCAAPVVLASTHERTLEVVPLEALQEHKVDVPDDLANL</sequence>
<name>A0A1X2ACX2_9MYCO</name>
<evidence type="ECO:0000313" key="1">
    <source>
        <dbReference type="EMBL" id="ORW31623.1"/>
    </source>
</evidence>
<proteinExistence type="predicted"/>
<dbReference type="Pfam" id="PF09996">
    <property type="entry name" value="DUF2237"/>
    <property type="match status" value="1"/>
</dbReference>
<dbReference type="EMBL" id="LQPK01000011">
    <property type="protein sequence ID" value="ORW31623.1"/>
    <property type="molecule type" value="Genomic_DNA"/>
</dbReference>
<evidence type="ECO:0000313" key="4">
    <source>
        <dbReference type="Proteomes" id="UP000193801"/>
    </source>
</evidence>
<reference evidence="1" key="2">
    <citation type="submission" date="2016-01" db="EMBL/GenBank/DDBJ databases">
        <authorList>
            <person name="Ana R.F.D.C."/>
            <person name="Tarcisio F."/>
            <person name="Maria L.L."/>
            <person name="Monica P."/>
            <person name="Wana L.O.D.C."/>
            <person name="Elisabetta G."/>
            <person name="Jeann R.D.C.B."/>
            <person name="Veronica D.S."/>
            <person name="Karla V.B.L."/>
            <person name="Roberto B."/>
            <person name="Antonella G."/>
            <person name="Anna F."/>
            <person name="Alessandro M."/>
            <person name="Pamela F."/>
            <person name="Francesca D.L."/>
            <person name="Giulia F.S."/>
            <person name="Sara T."/>
            <person name="Fabio R."/>
            <person name="Olivier J."/>
            <person name="Nicola S."/>
            <person name="Enrico T."/>
        </authorList>
    </citation>
    <scope>NUCLEOTIDE SEQUENCE</scope>
    <source>
        <strain evidence="1">FI-07156</strain>
    </source>
</reference>
<accession>A0A1X2ACX2</accession>
<protein>
    <recommendedName>
        <fullName evidence="5">DUF2237 domain-containing protein</fullName>
    </recommendedName>
</protein>
<dbReference type="Proteomes" id="UP000193285">
    <property type="component" value="Unassembled WGS sequence"/>
</dbReference>
<dbReference type="STRING" id="767916.AWB91_15185"/>
<dbReference type="Gene3D" id="3.30.56.110">
    <property type="entry name" value="Protein of unknown function DUF2237"/>
    <property type="match status" value="1"/>
</dbReference>
<dbReference type="Proteomes" id="UP000193801">
    <property type="component" value="Unassembled WGS sequence"/>
</dbReference>
<dbReference type="PANTHER" id="PTHR37466:SF1">
    <property type="entry name" value="SLR1628 PROTEIN"/>
    <property type="match status" value="1"/>
</dbReference>
<dbReference type="AlphaFoldDB" id="A0A1X2ACX2"/>
<gene>
    <name evidence="2" type="ORF">AWB90_11190</name>
    <name evidence="1" type="ORF">AWB91_15185</name>
</gene>
<reference evidence="2" key="3">
    <citation type="submission" date="2016-01" db="EMBL/GenBank/DDBJ databases">
        <authorList>
            <person name="Oliw E.H."/>
        </authorList>
    </citation>
    <scope>NUCLEOTIDE SEQUENCE</scope>
    <source>
        <strain evidence="2">IEC33</strain>
    </source>
</reference>
<evidence type="ECO:0008006" key="5">
    <source>
        <dbReference type="Google" id="ProtNLM"/>
    </source>
</evidence>
<dbReference type="PANTHER" id="PTHR37466">
    <property type="entry name" value="SLR1628 PROTEIN"/>
    <property type="match status" value="1"/>
</dbReference>
<dbReference type="OrthoDB" id="9792525at2"/>